<feature type="transmembrane region" description="Helical" evidence="6">
    <location>
        <begin position="414"/>
        <end position="436"/>
    </location>
</feature>
<dbReference type="InterPro" id="IPR011990">
    <property type="entry name" value="TPR-like_helical_dom_sf"/>
</dbReference>
<comment type="subcellular location">
    <subcellularLocation>
        <location evidence="1">Membrane</location>
        <topology evidence="1">Multi-pass membrane protein</topology>
    </subcellularLocation>
</comment>
<dbReference type="SUPFAM" id="SSF48452">
    <property type="entry name" value="TPR-like"/>
    <property type="match status" value="1"/>
</dbReference>
<dbReference type="AlphaFoldDB" id="A0A1G2KIY4"/>
<feature type="transmembrane region" description="Helical" evidence="6">
    <location>
        <begin position="197"/>
        <end position="217"/>
    </location>
</feature>
<evidence type="ECO:0000256" key="2">
    <source>
        <dbReference type="ARBA" id="ARBA00022692"/>
    </source>
</evidence>
<evidence type="ECO:0000256" key="6">
    <source>
        <dbReference type="SAM" id="Phobius"/>
    </source>
</evidence>
<feature type="transmembrane region" description="Helical" evidence="6">
    <location>
        <begin position="353"/>
        <end position="376"/>
    </location>
</feature>
<dbReference type="PANTHER" id="PTHR37422:SF23">
    <property type="entry name" value="TEICHURONIC ACID BIOSYNTHESIS PROTEIN TUAE"/>
    <property type="match status" value="1"/>
</dbReference>
<evidence type="ECO:0000256" key="5">
    <source>
        <dbReference type="PROSITE-ProRule" id="PRU00339"/>
    </source>
</evidence>
<dbReference type="STRING" id="1802270.A3C07_03165"/>
<feature type="transmembrane region" description="Helical" evidence="6">
    <location>
        <begin position="12"/>
        <end position="36"/>
    </location>
</feature>
<feature type="transmembrane region" description="Helical" evidence="6">
    <location>
        <begin position="388"/>
        <end position="408"/>
    </location>
</feature>
<dbReference type="InterPro" id="IPR051533">
    <property type="entry name" value="WaaL-like"/>
</dbReference>
<reference evidence="8 9" key="1">
    <citation type="journal article" date="2016" name="Nat. Commun.">
        <title>Thousands of microbial genomes shed light on interconnected biogeochemical processes in an aquifer system.</title>
        <authorList>
            <person name="Anantharaman K."/>
            <person name="Brown C.T."/>
            <person name="Hug L.A."/>
            <person name="Sharon I."/>
            <person name="Castelle C.J."/>
            <person name="Probst A.J."/>
            <person name="Thomas B.C."/>
            <person name="Singh A."/>
            <person name="Wilkins M.J."/>
            <person name="Karaoz U."/>
            <person name="Brodie E.L."/>
            <person name="Williams K.H."/>
            <person name="Hubbard S.S."/>
            <person name="Banfield J.F."/>
        </authorList>
    </citation>
    <scope>NUCLEOTIDE SEQUENCE [LARGE SCALE GENOMIC DNA]</scope>
</reference>
<evidence type="ECO:0000256" key="3">
    <source>
        <dbReference type="ARBA" id="ARBA00022989"/>
    </source>
</evidence>
<dbReference type="Gene3D" id="1.25.40.10">
    <property type="entry name" value="Tetratricopeptide repeat domain"/>
    <property type="match status" value="1"/>
</dbReference>
<keyword evidence="2 6" id="KW-0812">Transmembrane</keyword>
<dbReference type="Pfam" id="PF04932">
    <property type="entry name" value="Wzy_C"/>
    <property type="match status" value="1"/>
</dbReference>
<feature type="domain" description="O-antigen ligase-related" evidence="7">
    <location>
        <begin position="206"/>
        <end position="366"/>
    </location>
</feature>
<feature type="repeat" description="TPR" evidence="5">
    <location>
        <begin position="699"/>
        <end position="732"/>
    </location>
</feature>
<keyword evidence="4 6" id="KW-0472">Membrane</keyword>
<dbReference type="EMBL" id="MHQI01000041">
    <property type="protein sequence ID" value="OGZ99345.1"/>
    <property type="molecule type" value="Genomic_DNA"/>
</dbReference>
<evidence type="ECO:0000256" key="4">
    <source>
        <dbReference type="ARBA" id="ARBA00023136"/>
    </source>
</evidence>
<protein>
    <recommendedName>
        <fullName evidence="7">O-antigen ligase-related domain-containing protein</fullName>
    </recommendedName>
</protein>
<keyword evidence="3 6" id="KW-1133">Transmembrane helix</keyword>
<evidence type="ECO:0000313" key="8">
    <source>
        <dbReference type="EMBL" id="OGZ99345.1"/>
    </source>
</evidence>
<accession>A0A1G2KIY4</accession>
<evidence type="ECO:0000256" key="1">
    <source>
        <dbReference type="ARBA" id="ARBA00004141"/>
    </source>
</evidence>
<evidence type="ECO:0000259" key="7">
    <source>
        <dbReference type="Pfam" id="PF04932"/>
    </source>
</evidence>
<feature type="repeat" description="TPR" evidence="5">
    <location>
        <begin position="598"/>
        <end position="631"/>
    </location>
</feature>
<feature type="transmembrane region" description="Helical" evidence="6">
    <location>
        <begin position="448"/>
        <end position="470"/>
    </location>
</feature>
<dbReference type="GO" id="GO:0016020">
    <property type="term" value="C:membrane"/>
    <property type="evidence" value="ECO:0007669"/>
    <property type="project" value="UniProtKB-SubCell"/>
</dbReference>
<feature type="transmembrane region" description="Helical" evidence="6">
    <location>
        <begin position="173"/>
        <end position="190"/>
    </location>
</feature>
<feature type="transmembrane region" description="Helical" evidence="6">
    <location>
        <begin position="106"/>
        <end position="124"/>
    </location>
</feature>
<organism evidence="8 9">
    <name type="scientific">Candidatus Sungbacteria bacterium RIFCSPHIGHO2_02_FULL_47_11</name>
    <dbReference type="NCBI Taxonomy" id="1802270"/>
    <lineage>
        <taxon>Bacteria</taxon>
        <taxon>Candidatus Sungiibacteriota</taxon>
    </lineage>
</organism>
<dbReference type="InterPro" id="IPR007016">
    <property type="entry name" value="O-antigen_ligase-rel_domated"/>
</dbReference>
<feature type="transmembrane region" description="Helical" evidence="6">
    <location>
        <begin position="223"/>
        <end position="241"/>
    </location>
</feature>
<evidence type="ECO:0000313" key="9">
    <source>
        <dbReference type="Proteomes" id="UP000179023"/>
    </source>
</evidence>
<proteinExistence type="predicted"/>
<dbReference type="PROSITE" id="PS50005">
    <property type="entry name" value="TPR"/>
    <property type="match status" value="2"/>
</dbReference>
<feature type="transmembrane region" description="Helical" evidence="6">
    <location>
        <begin position="69"/>
        <end position="86"/>
    </location>
</feature>
<dbReference type="PANTHER" id="PTHR37422">
    <property type="entry name" value="TEICHURONIC ACID BIOSYNTHESIS PROTEIN TUAE"/>
    <property type="match status" value="1"/>
</dbReference>
<gene>
    <name evidence="8" type="ORF">A3C07_03165</name>
</gene>
<feature type="transmembrane region" description="Helical" evidence="6">
    <location>
        <begin position="253"/>
        <end position="272"/>
    </location>
</feature>
<comment type="caution">
    <text evidence="8">The sequence shown here is derived from an EMBL/GenBank/DDBJ whole genome shotgun (WGS) entry which is preliminary data.</text>
</comment>
<sequence length="746" mass="85124">MFQNQLERVVVWSIKIGLWVIPFLPLYVSGGMLFPFITGKNFAFRILVEVLFVAWVGLIAAWPQYRPKLTSLVKLITVFVAVLFFADLFGVNPSRSFFSNYERMEGFMMIFHLYLYFLMMVSVFQTKRDWLIFFHATLAASVIVAFMGMLQKFGYRISLQGGVRVDSTIGNPSYLAAYLSFHVWLILALVRMLWQYWWLRFVYTAALIFELLIIYFTATRGTAVALVLGIILLLGACVFYWKKIFPQRPQFRPWTAVFLAVAIVAPVIFWQIRSSDFVRSSPVLSRFASISLTDRTTRSRLAIWKMSFQGAMERPILGWGQENYYLVFQKYFDPVLWSSEPWFDRSHNIVLDWLVHAGVVGLAAFFSVIGGAFFALWKGVRSFRVDPWVGVAFGIALVGHLIQNFFVFDNLNTYLLFFSFLAYANHGSLLDVSVAASKVTSNSRFGGGAVRFWTIAGIAFFVFLVFLYPLHIKPIKESRALIRTLSIHQQGASGSVILAAFKEALSYKTFGDTEVREQLASFARSAATNERFTEEERVAIVSLALEEIKKEISRPTKDIKHMLFMAAILSNAKGLNPAYAREVEPLLKEAIRLSSTKQILYFELAQFYLQTGRTGEAIGELRQAWLVEPRNREAAVNLMIVGILAGNREVVGEVRAQFDETMFGDEGARRIGEAYAQTRDLLSASRYYEHLVKKYPDNAEYHTALAALFAEIGRIEEAREHAARAAELDPILKERVEKFYEYLNTK</sequence>
<keyword evidence="5" id="KW-0802">TPR repeat</keyword>
<dbReference type="InterPro" id="IPR019734">
    <property type="entry name" value="TPR_rpt"/>
</dbReference>
<feature type="transmembrane region" description="Helical" evidence="6">
    <location>
        <begin position="131"/>
        <end position="153"/>
    </location>
</feature>
<dbReference type="Proteomes" id="UP000179023">
    <property type="component" value="Unassembled WGS sequence"/>
</dbReference>
<name>A0A1G2KIY4_9BACT</name>
<feature type="transmembrane region" description="Helical" evidence="6">
    <location>
        <begin position="42"/>
        <end position="62"/>
    </location>
</feature>